<dbReference type="PANTHER" id="PTHR13939:SF0">
    <property type="entry name" value="NMN AMIDOHYDROLASE-LIKE PROTEIN YFAY"/>
    <property type="match status" value="1"/>
</dbReference>
<comment type="similarity">
    <text evidence="1">Belongs to the CinA family.</text>
</comment>
<dbReference type="Pfam" id="PF00994">
    <property type="entry name" value="MoCF_biosynth"/>
    <property type="match status" value="1"/>
</dbReference>
<feature type="domain" description="MoaB/Mog" evidence="2">
    <location>
        <begin position="4"/>
        <end position="170"/>
    </location>
</feature>
<evidence type="ECO:0000313" key="4">
    <source>
        <dbReference type="Proteomes" id="UP000029579"/>
    </source>
</evidence>
<dbReference type="SMART" id="SM00852">
    <property type="entry name" value="MoCF_biosynth"/>
    <property type="match status" value="1"/>
</dbReference>
<dbReference type="PANTHER" id="PTHR13939">
    <property type="entry name" value="NICOTINAMIDE-NUCLEOTIDE AMIDOHYDROLASE PNCC"/>
    <property type="match status" value="1"/>
</dbReference>
<comment type="caution">
    <text evidence="3">The sequence shown here is derived from an EMBL/GenBank/DDBJ whole genome shotgun (WGS) entry which is preliminary data.</text>
</comment>
<proteinExistence type="inferred from homology"/>
<dbReference type="OrthoDB" id="9801454at2"/>
<dbReference type="CDD" id="cd00885">
    <property type="entry name" value="cinA"/>
    <property type="match status" value="1"/>
</dbReference>
<dbReference type="NCBIfam" id="TIGR00200">
    <property type="entry name" value="cinA_nterm"/>
    <property type="match status" value="1"/>
</dbReference>
<dbReference type="InterPro" id="IPR008136">
    <property type="entry name" value="CinA_C"/>
</dbReference>
<dbReference type="Pfam" id="PF18146">
    <property type="entry name" value="CinA_KH"/>
    <property type="match status" value="1"/>
</dbReference>
<dbReference type="Gene3D" id="3.40.980.10">
    <property type="entry name" value="MoaB/Mog-like domain"/>
    <property type="match status" value="1"/>
</dbReference>
<dbReference type="Proteomes" id="UP000029579">
    <property type="component" value="Unassembled WGS sequence"/>
</dbReference>
<dbReference type="InterPro" id="IPR036425">
    <property type="entry name" value="MoaB/Mog-like_dom_sf"/>
</dbReference>
<dbReference type="RefSeq" id="WP_037326134.1">
    <property type="nucleotide sequence ID" value="NZ_JRMW01000015.1"/>
</dbReference>
<reference evidence="3 4" key="1">
    <citation type="submission" date="2014-07" db="EMBL/GenBank/DDBJ databases">
        <authorList>
            <person name="McCorrison J."/>
            <person name="Sanka R."/>
            <person name="Torralba M."/>
            <person name="Gillis M."/>
            <person name="Haft D.H."/>
            <person name="Methe B."/>
            <person name="Sutton G."/>
            <person name="Nelson K.E."/>
        </authorList>
    </citation>
    <scope>NUCLEOTIDE SEQUENCE [LARGE SCALE GENOMIC DNA]</scope>
    <source>
        <strain evidence="3 4">S7-1-13</strain>
    </source>
</reference>
<dbReference type="NCBIfam" id="TIGR00199">
    <property type="entry name" value="PncC_domain"/>
    <property type="match status" value="1"/>
</dbReference>
<dbReference type="eggNOG" id="COG1058">
    <property type="taxonomic scope" value="Bacteria"/>
</dbReference>
<dbReference type="SUPFAM" id="SSF53218">
    <property type="entry name" value="Molybdenum cofactor biosynthesis proteins"/>
    <property type="match status" value="1"/>
</dbReference>
<dbReference type="InterPro" id="IPR036653">
    <property type="entry name" value="CinA-like_C"/>
</dbReference>
<dbReference type="InterPro" id="IPR008135">
    <property type="entry name" value="Competence-induced_CinA"/>
</dbReference>
<dbReference type="PIRSF" id="PIRSF006728">
    <property type="entry name" value="CinA"/>
    <property type="match status" value="1"/>
</dbReference>
<organism evidence="3 4">
    <name type="scientific">Anaerococcus lactolyticus S7-1-13</name>
    <dbReference type="NCBI Taxonomy" id="1284686"/>
    <lineage>
        <taxon>Bacteria</taxon>
        <taxon>Bacillati</taxon>
        <taxon>Bacillota</taxon>
        <taxon>Tissierellia</taxon>
        <taxon>Tissierellales</taxon>
        <taxon>Peptoniphilaceae</taxon>
        <taxon>Anaerococcus</taxon>
    </lineage>
</organism>
<dbReference type="EMBL" id="JRMW01000015">
    <property type="protein sequence ID" value="KGF05406.1"/>
    <property type="molecule type" value="Genomic_DNA"/>
</dbReference>
<dbReference type="InterPro" id="IPR041424">
    <property type="entry name" value="CinA_KH"/>
</dbReference>
<dbReference type="eggNOG" id="COG1546">
    <property type="taxonomic scope" value="Bacteria"/>
</dbReference>
<accession>A0A095X6V1</accession>
<evidence type="ECO:0000313" key="3">
    <source>
        <dbReference type="EMBL" id="KGF05406.1"/>
    </source>
</evidence>
<dbReference type="NCBIfam" id="TIGR00177">
    <property type="entry name" value="molyb_syn"/>
    <property type="match status" value="1"/>
</dbReference>
<evidence type="ECO:0000259" key="2">
    <source>
        <dbReference type="SMART" id="SM00852"/>
    </source>
</evidence>
<dbReference type="Gene3D" id="3.90.950.20">
    <property type="entry name" value="CinA-like"/>
    <property type="match status" value="1"/>
</dbReference>
<evidence type="ECO:0000256" key="1">
    <source>
        <dbReference type="HAMAP-Rule" id="MF_00226"/>
    </source>
</evidence>
<dbReference type="AlphaFoldDB" id="A0A095X6V1"/>
<dbReference type="HAMAP" id="MF_00226_B">
    <property type="entry name" value="CinA_B"/>
    <property type="match status" value="1"/>
</dbReference>
<gene>
    <name evidence="1" type="primary">cinA</name>
    <name evidence="3" type="ORF">HMPREF1630_00840</name>
</gene>
<dbReference type="Pfam" id="PF02464">
    <property type="entry name" value="CinA"/>
    <property type="match status" value="1"/>
</dbReference>
<name>A0A095X6V1_9FIRM</name>
<dbReference type="InterPro" id="IPR050101">
    <property type="entry name" value="CinA"/>
</dbReference>
<protein>
    <recommendedName>
        <fullName evidence="1">Putative competence-damage inducible protein</fullName>
    </recommendedName>
</protein>
<dbReference type="SUPFAM" id="SSF142433">
    <property type="entry name" value="CinA-like"/>
    <property type="match status" value="1"/>
</dbReference>
<sequence>MKAIIYSVGTEILLGSILDTNSKFIAERLQDLGINLYKMVTVGDNPERLYQALKEANGKYDYVFVSGGLGPTEDDLTKETAVRVLGLEDEMVLDDDSYEELKKYFNDEKKAMTVNKKQAIFPKSATILKNNQGTAPGCIIGDKTKYILMPGPPNEMCHMFDEEVVPRIHTDLMIKSVNCKIALLCEWEISKRIDISGSDPTISPYAKTTGVELRVTASSTNKDHLEASLKKGVDLVKNTFGPLLLTTEDKSREEVLIDELRAKGEFVSAAESITGGLVASSIVDIPGASDVLKESYITYANEIKHKLLNVSYETIEKYDVVSPEVAGEMLDGLHKATGSDLCLATTGYAHLGVAYAGVLYKGKKYIRKVKAKGDRNKVRRVVKNKLIDMSILIVRGEYEDYIGI</sequence>
<dbReference type="InterPro" id="IPR001453">
    <property type="entry name" value="MoaB/Mog_dom"/>
</dbReference>